<organism evidence="6 7">
    <name type="scientific">Cereibacter azotoformans</name>
    <dbReference type="NCBI Taxonomy" id="43057"/>
    <lineage>
        <taxon>Bacteria</taxon>
        <taxon>Pseudomonadati</taxon>
        <taxon>Pseudomonadota</taxon>
        <taxon>Alphaproteobacteria</taxon>
        <taxon>Rhodobacterales</taxon>
        <taxon>Paracoccaceae</taxon>
        <taxon>Cereibacter</taxon>
    </lineage>
</organism>
<dbReference type="Proteomes" id="UP000244060">
    <property type="component" value="Unassembled WGS sequence"/>
</dbReference>
<evidence type="ECO:0000256" key="2">
    <source>
        <dbReference type="ARBA" id="ARBA00022603"/>
    </source>
</evidence>
<comment type="caution">
    <text evidence="6">The sequence shown here is derived from an EMBL/GenBank/DDBJ whole genome shotgun (WGS) entry which is preliminary data.</text>
</comment>
<keyword evidence="3" id="KW-0808">Transferase</keyword>
<feature type="domain" description="DNA methylase N-4/N-6" evidence="5">
    <location>
        <begin position="8"/>
        <end position="70"/>
    </location>
</feature>
<dbReference type="GO" id="GO:0003677">
    <property type="term" value="F:DNA binding"/>
    <property type="evidence" value="ECO:0007669"/>
    <property type="project" value="InterPro"/>
</dbReference>
<evidence type="ECO:0000313" key="6">
    <source>
        <dbReference type="EMBL" id="PTR15976.1"/>
    </source>
</evidence>
<dbReference type="GO" id="GO:0032259">
    <property type="term" value="P:methylation"/>
    <property type="evidence" value="ECO:0007669"/>
    <property type="project" value="UniProtKB-KW"/>
</dbReference>
<reference evidence="6 7" key="1">
    <citation type="submission" date="2018-04" db="EMBL/GenBank/DDBJ databases">
        <title>Genomic Encyclopedia of Type Strains, Phase III (KMG-III): the genomes of soil and plant-associated and newly described type strains.</title>
        <authorList>
            <person name="Whitman W."/>
        </authorList>
    </citation>
    <scope>NUCLEOTIDE SEQUENCE [LARGE SCALE GENOMIC DNA]</scope>
    <source>
        <strain evidence="6 7">KA25</strain>
    </source>
</reference>
<proteinExistence type="predicted"/>
<evidence type="ECO:0000256" key="3">
    <source>
        <dbReference type="ARBA" id="ARBA00022679"/>
    </source>
</evidence>
<keyword evidence="7" id="KW-1185">Reference proteome</keyword>
<accession>A0A2T5K0Q9</accession>
<dbReference type="Pfam" id="PF01555">
    <property type="entry name" value="N6_N4_Mtase"/>
    <property type="match status" value="1"/>
</dbReference>
<dbReference type="InterPro" id="IPR002941">
    <property type="entry name" value="DNA_methylase_N4/N6"/>
</dbReference>
<protein>
    <recommendedName>
        <fullName evidence="1">site-specific DNA-methyltransferase (adenine-specific)</fullName>
        <ecNumber evidence="1">2.1.1.72</ecNumber>
    </recommendedName>
</protein>
<sequence length="98" mass="10735">MLTINGEQARKGQEMHLCPLQYDIVDRAILQYTEPGEMVFDPFGGLMTVPFRALKLGRKGSGVELNRGYFLDGAKYCAAAEADAATPSLFDFIDETAA</sequence>
<dbReference type="SUPFAM" id="SSF53335">
    <property type="entry name" value="S-adenosyl-L-methionine-dependent methyltransferases"/>
    <property type="match status" value="1"/>
</dbReference>
<name>A0A2T5K0Q9_9RHOB</name>
<dbReference type="GO" id="GO:0008170">
    <property type="term" value="F:N-methyltransferase activity"/>
    <property type="evidence" value="ECO:0007669"/>
    <property type="project" value="InterPro"/>
</dbReference>
<comment type="catalytic activity">
    <reaction evidence="4">
        <text>a 2'-deoxyadenosine in DNA + S-adenosyl-L-methionine = an N(6)-methyl-2'-deoxyadenosine in DNA + S-adenosyl-L-homocysteine + H(+)</text>
        <dbReference type="Rhea" id="RHEA:15197"/>
        <dbReference type="Rhea" id="RHEA-COMP:12418"/>
        <dbReference type="Rhea" id="RHEA-COMP:12419"/>
        <dbReference type="ChEBI" id="CHEBI:15378"/>
        <dbReference type="ChEBI" id="CHEBI:57856"/>
        <dbReference type="ChEBI" id="CHEBI:59789"/>
        <dbReference type="ChEBI" id="CHEBI:90615"/>
        <dbReference type="ChEBI" id="CHEBI:90616"/>
        <dbReference type="EC" id="2.1.1.72"/>
    </reaction>
</comment>
<dbReference type="GO" id="GO:0009007">
    <property type="term" value="F:site-specific DNA-methyltransferase (adenine-specific) activity"/>
    <property type="evidence" value="ECO:0007669"/>
    <property type="project" value="UniProtKB-EC"/>
</dbReference>
<evidence type="ECO:0000313" key="7">
    <source>
        <dbReference type="Proteomes" id="UP000244060"/>
    </source>
</evidence>
<dbReference type="AlphaFoldDB" id="A0A2T5K0Q9"/>
<dbReference type="InterPro" id="IPR029063">
    <property type="entry name" value="SAM-dependent_MTases_sf"/>
</dbReference>
<evidence type="ECO:0000259" key="5">
    <source>
        <dbReference type="Pfam" id="PF01555"/>
    </source>
</evidence>
<dbReference type="Gene3D" id="3.40.50.150">
    <property type="entry name" value="Vaccinia Virus protein VP39"/>
    <property type="match status" value="1"/>
</dbReference>
<evidence type="ECO:0000256" key="4">
    <source>
        <dbReference type="ARBA" id="ARBA00047942"/>
    </source>
</evidence>
<evidence type="ECO:0000256" key="1">
    <source>
        <dbReference type="ARBA" id="ARBA00011900"/>
    </source>
</evidence>
<dbReference type="EMBL" id="QAOT01000013">
    <property type="protein sequence ID" value="PTR15976.1"/>
    <property type="molecule type" value="Genomic_DNA"/>
</dbReference>
<dbReference type="EC" id="2.1.1.72" evidence="1"/>
<gene>
    <name evidence="6" type="ORF">C8J28_113124</name>
</gene>
<keyword evidence="2 6" id="KW-0489">Methyltransferase</keyword>